<dbReference type="OrthoDB" id="1163623at2"/>
<dbReference type="AlphaFoldDB" id="A0A1M6RNP9"/>
<organism evidence="3 4">
    <name type="scientific">Flagellimonas taeanensis</name>
    <dbReference type="NCBI Taxonomy" id="1005926"/>
    <lineage>
        <taxon>Bacteria</taxon>
        <taxon>Pseudomonadati</taxon>
        <taxon>Bacteroidota</taxon>
        <taxon>Flavobacteriia</taxon>
        <taxon>Flavobacteriales</taxon>
        <taxon>Flavobacteriaceae</taxon>
        <taxon>Flagellimonas</taxon>
    </lineage>
</organism>
<evidence type="ECO:0000313" key="5">
    <source>
        <dbReference type="Proteomes" id="UP000198940"/>
    </source>
</evidence>
<feature type="transmembrane region" description="Helical" evidence="1">
    <location>
        <begin position="83"/>
        <end position="103"/>
    </location>
</feature>
<keyword evidence="1" id="KW-0472">Membrane</keyword>
<dbReference type="Proteomes" id="UP000198940">
    <property type="component" value="Unassembled WGS sequence"/>
</dbReference>
<dbReference type="EMBL" id="FRAT01000002">
    <property type="protein sequence ID" value="SHK34064.1"/>
    <property type="molecule type" value="Genomic_DNA"/>
</dbReference>
<keyword evidence="1" id="KW-1133">Transmembrane helix</keyword>
<keyword evidence="5" id="KW-1185">Reference proteome</keyword>
<evidence type="ECO:0000313" key="4">
    <source>
        <dbReference type="Proteomes" id="UP000184031"/>
    </source>
</evidence>
<dbReference type="EMBL" id="FOKU01000002">
    <property type="protein sequence ID" value="SFB76149.1"/>
    <property type="molecule type" value="Genomic_DNA"/>
</dbReference>
<feature type="transmembrane region" description="Helical" evidence="1">
    <location>
        <begin position="51"/>
        <end position="71"/>
    </location>
</feature>
<dbReference type="RefSeq" id="WP_072877199.1">
    <property type="nucleotide sequence ID" value="NZ_FOKU01000002.1"/>
</dbReference>
<comment type="caution">
    <text evidence="3">The sequence shown here is derived from an EMBL/GenBank/DDBJ whole genome shotgun (WGS) entry which is preliminary data.</text>
</comment>
<protein>
    <submittedName>
        <fullName evidence="3">Uncharacterized protein</fullName>
    </submittedName>
</protein>
<feature type="transmembrane region" description="Helical" evidence="1">
    <location>
        <begin position="12"/>
        <end position="30"/>
    </location>
</feature>
<evidence type="ECO:0000313" key="2">
    <source>
        <dbReference type="EMBL" id="SFB76149.1"/>
    </source>
</evidence>
<reference evidence="3 4" key="1">
    <citation type="submission" date="2016-11" db="EMBL/GenBank/DDBJ databases">
        <authorList>
            <person name="Varghese N."/>
            <person name="Submissions S."/>
        </authorList>
    </citation>
    <scope>NUCLEOTIDE SEQUENCE [LARGE SCALE GENOMIC DNA]</scope>
    <source>
        <strain evidence="3 4">CGMCC 1.12174</strain>
        <strain evidence="2 5">DSM 26351</strain>
    </source>
</reference>
<gene>
    <name evidence="2" type="ORF">SAMN04487891_102154</name>
    <name evidence="3" type="ORF">SAMN05216293_0831</name>
</gene>
<sequence length="110" mass="12020">MENLQDALGALFLVLGLVAVIFIIARYTYLLKKAMIEKGMQPSGSGKRMRYVDIGCIVLGLGIGLLVSSIFTTMDLGEDTTDLFIWGTILIFGALGLLTAHWLRKKEGGR</sequence>
<evidence type="ECO:0000313" key="3">
    <source>
        <dbReference type="EMBL" id="SHK34064.1"/>
    </source>
</evidence>
<dbReference type="STRING" id="1055723.SAMN05216293_0831"/>
<proteinExistence type="predicted"/>
<dbReference type="Proteomes" id="UP000184031">
    <property type="component" value="Unassembled WGS sequence"/>
</dbReference>
<evidence type="ECO:0000256" key="1">
    <source>
        <dbReference type="SAM" id="Phobius"/>
    </source>
</evidence>
<name>A0A1M6RNP9_9FLAO</name>
<keyword evidence="1" id="KW-0812">Transmembrane</keyword>
<accession>A0A1M6RNP9</accession>